<dbReference type="SUPFAM" id="SSF52283">
    <property type="entry name" value="Formate/glycerate dehydrogenase catalytic domain-like"/>
    <property type="match status" value="1"/>
</dbReference>
<evidence type="ECO:0000259" key="11">
    <source>
        <dbReference type="PROSITE" id="PS51671"/>
    </source>
</evidence>
<dbReference type="GO" id="GO:0004617">
    <property type="term" value="F:phosphoglycerate dehydrogenase activity"/>
    <property type="evidence" value="ECO:0007669"/>
    <property type="project" value="UniProtKB-EC"/>
</dbReference>
<name>A0A9D0YX17_9FIRM</name>
<dbReference type="Pfam" id="PF22629">
    <property type="entry name" value="ACT_AHAS_ss"/>
    <property type="match status" value="1"/>
</dbReference>
<dbReference type="InterPro" id="IPR054480">
    <property type="entry name" value="AHAS_small-like_ACT"/>
</dbReference>
<evidence type="ECO:0000256" key="6">
    <source>
        <dbReference type="ARBA" id="ARBA00021582"/>
    </source>
</evidence>
<dbReference type="EMBL" id="DVFI01000034">
    <property type="protein sequence ID" value="HIQ62445.1"/>
    <property type="molecule type" value="Genomic_DNA"/>
</dbReference>
<dbReference type="AlphaFoldDB" id="A0A9D0YX17"/>
<sequence>MYTIQTLNKISDVIYEALPAETYQVSDAQSAPDAVLVRSAAMHELPVPPSLLAVARAGAGVNNIPVAEYTKRGICVFNTPGANANAVAELVVLGMLMSGRKVVEGIEWALSLKGQPGVAKLVEKGKGQFVGPELRGKTLGVIGLGAIGALVANAAAQGLGMKVLGLDPYLSVQHAWSLSRAIQQAPSLEALLKASDFVTVHVPLSDSTRAMFQESLLAQMKPGAHLLNFSRAELVDGDAVRAALADGRLATYVTDFPTDDMLGVKGVICIPHLGASTPESEDNCARMAAEQLREYLENGSIRNSVNLPDMALGSPEGSRLQIIHDNAPGLVSRISAVISREKLNIVNMLNKSRGEVAVTVLEVSEAPGEALLAELSALEQVARVRLVTQ</sequence>
<feature type="domain" description="ACT" evidence="11">
    <location>
        <begin position="319"/>
        <end position="389"/>
    </location>
</feature>
<dbReference type="EC" id="1.1.1.399" evidence="4"/>
<reference evidence="12" key="1">
    <citation type="submission" date="2020-10" db="EMBL/GenBank/DDBJ databases">
        <authorList>
            <person name="Gilroy R."/>
        </authorList>
    </citation>
    <scope>NUCLEOTIDE SEQUENCE</scope>
    <source>
        <strain evidence="12">ChiHile30-977</strain>
    </source>
</reference>
<comment type="catalytic activity">
    <reaction evidence="9">
        <text>(2R)-3-phosphoglycerate + NAD(+) = 3-phosphooxypyruvate + NADH + H(+)</text>
        <dbReference type="Rhea" id="RHEA:12641"/>
        <dbReference type="ChEBI" id="CHEBI:15378"/>
        <dbReference type="ChEBI" id="CHEBI:18110"/>
        <dbReference type="ChEBI" id="CHEBI:57540"/>
        <dbReference type="ChEBI" id="CHEBI:57945"/>
        <dbReference type="ChEBI" id="CHEBI:58272"/>
        <dbReference type="EC" id="1.1.1.95"/>
    </reaction>
</comment>
<dbReference type="GO" id="GO:0051287">
    <property type="term" value="F:NAD binding"/>
    <property type="evidence" value="ECO:0007669"/>
    <property type="project" value="InterPro"/>
</dbReference>
<proteinExistence type="inferred from homology"/>
<comment type="similarity">
    <text evidence="3 10">Belongs to the D-isomer specific 2-hydroxyacid dehydrogenase family.</text>
</comment>
<evidence type="ECO:0000256" key="3">
    <source>
        <dbReference type="ARBA" id="ARBA00005854"/>
    </source>
</evidence>
<evidence type="ECO:0000256" key="9">
    <source>
        <dbReference type="ARBA" id="ARBA00048731"/>
    </source>
</evidence>
<dbReference type="Pfam" id="PF00389">
    <property type="entry name" value="2-Hacid_dh"/>
    <property type="match status" value="1"/>
</dbReference>
<accession>A0A9D0YX17</accession>
<evidence type="ECO:0000256" key="2">
    <source>
        <dbReference type="ARBA" id="ARBA00005216"/>
    </source>
</evidence>
<dbReference type="PANTHER" id="PTHR42938">
    <property type="entry name" value="FORMATE DEHYDROGENASE 1"/>
    <property type="match status" value="1"/>
</dbReference>
<comment type="function">
    <text evidence="1">Catalyzes the reversible oxidation of 3-phospho-D-glycerate to 3-phosphonooxypyruvate, the first step of the phosphorylated L-serine biosynthesis pathway. Also catalyzes the reversible oxidation of 2-hydroxyglutarate to 2-oxoglutarate.</text>
</comment>
<dbReference type="Gene3D" id="3.40.50.720">
    <property type="entry name" value="NAD(P)-binding Rossmann-like Domain"/>
    <property type="match status" value="2"/>
</dbReference>
<evidence type="ECO:0000256" key="8">
    <source>
        <dbReference type="ARBA" id="ARBA00048126"/>
    </source>
</evidence>
<gene>
    <name evidence="12" type="ORF">IAA66_02520</name>
</gene>
<dbReference type="PROSITE" id="PS51671">
    <property type="entry name" value="ACT"/>
    <property type="match status" value="1"/>
</dbReference>
<evidence type="ECO:0000256" key="10">
    <source>
        <dbReference type="RuleBase" id="RU003719"/>
    </source>
</evidence>
<evidence type="ECO:0000256" key="1">
    <source>
        <dbReference type="ARBA" id="ARBA00003800"/>
    </source>
</evidence>
<comment type="pathway">
    <text evidence="2">Amino-acid biosynthesis; L-serine biosynthesis; L-serine from 3-phospho-D-glycerate: step 1/3.</text>
</comment>
<dbReference type="InterPro" id="IPR045865">
    <property type="entry name" value="ACT-like_dom_sf"/>
</dbReference>
<dbReference type="PANTHER" id="PTHR42938:SF47">
    <property type="entry name" value="HYDROXYPYRUVATE REDUCTASE"/>
    <property type="match status" value="1"/>
</dbReference>
<dbReference type="EC" id="1.1.1.95" evidence="5"/>
<evidence type="ECO:0000313" key="12">
    <source>
        <dbReference type="EMBL" id="HIQ62445.1"/>
    </source>
</evidence>
<dbReference type="SUPFAM" id="SSF55021">
    <property type="entry name" value="ACT-like"/>
    <property type="match status" value="1"/>
</dbReference>
<reference evidence="12" key="2">
    <citation type="journal article" date="2021" name="PeerJ">
        <title>Extensive microbial diversity within the chicken gut microbiome revealed by metagenomics and culture.</title>
        <authorList>
            <person name="Gilroy R."/>
            <person name="Ravi A."/>
            <person name="Getino M."/>
            <person name="Pursley I."/>
            <person name="Horton D.L."/>
            <person name="Alikhan N.F."/>
            <person name="Baker D."/>
            <person name="Gharbi K."/>
            <person name="Hall N."/>
            <person name="Watson M."/>
            <person name="Adriaenssens E.M."/>
            <person name="Foster-Nyarko E."/>
            <person name="Jarju S."/>
            <person name="Secka A."/>
            <person name="Antonio M."/>
            <person name="Oren A."/>
            <person name="Chaudhuri R.R."/>
            <person name="La Ragione R."/>
            <person name="Hildebrand F."/>
            <person name="Pallen M.J."/>
        </authorList>
    </citation>
    <scope>NUCLEOTIDE SEQUENCE</scope>
    <source>
        <strain evidence="12">ChiHile30-977</strain>
    </source>
</reference>
<keyword evidence="10" id="KW-0560">Oxidoreductase</keyword>
<dbReference type="Gene3D" id="3.30.70.260">
    <property type="match status" value="1"/>
</dbReference>
<dbReference type="Proteomes" id="UP000886819">
    <property type="component" value="Unassembled WGS sequence"/>
</dbReference>
<dbReference type="InterPro" id="IPR036291">
    <property type="entry name" value="NAD(P)-bd_dom_sf"/>
</dbReference>
<dbReference type="CDD" id="cd12174">
    <property type="entry name" value="PGDH_like_3"/>
    <property type="match status" value="1"/>
</dbReference>
<dbReference type="SUPFAM" id="SSF51735">
    <property type="entry name" value="NAD(P)-binding Rossmann-fold domains"/>
    <property type="match status" value="1"/>
</dbReference>
<evidence type="ECO:0000256" key="4">
    <source>
        <dbReference type="ARBA" id="ARBA00013001"/>
    </source>
</evidence>
<dbReference type="InterPro" id="IPR006139">
    <property type="entry name" value="D-isomer_2_OHA_DH_cat_dom"/>
</dbReference>
<organism evidence="12 13">
    <name type="scientific">Candidatus Avichristensenella intestinipullorum</name>
    <dbReference type="NCBI Taxonomy" id="2840693"/>
    <lineage>
        <taxon>Bacteria</taxon>
        <taxon>Bacillati</taxon>
        <taxon>Bacillota</taxon>
        <taxon>Clostridia</taxon>
        <taxon>Candidatus Avichristensenella</taxon>
    </lineage>
</organism>
<dbReference type="InterPro" id="IPR002912">
    <property type="entry name" value="ACT_dom"/>
</dbReference>
<protein>
    <recommendedName>
        <fullName evidence="6">D-3-phosphoglycerate dehydrogenase</fullName>
        <ecNumber evidence="4">1.1.1.399</ecNumber>
        <ecNumber evidence="5">1.1.1.95</ecNumber>
    </recommendedName>
    <alternativeName>
        <fullName evidence="7">2-oxoglutarate reductase</fullName>
    </alternativeName>
</protein>
<comment type="catalytic activity">
    <reaction evidence="8">
        <text>(R)-2-hydroxyglutarate + NAD(+) = 2-oxoglutarate + NADH + H(+)</text>
        <dbReference type="Rhea" id="RHEA:49612"/>
        <dbReference type="ChEBI" id="CHEBI:15378"/>
        <dbReference type="ChEBI" id="CHEBI:15801"/>
        <dbReference type="ChEBI" id="CHEBI:16810"/>
        <dbReference type="ChEBI" id="CHEBI:57540"/>
        <dbReference type="ChEBI" id="CHEBI:57945"/>
        <dbReference type="EC" id="1.1.1.399"/>
    </reaction>
</comment>
<dbReference type="InterPro" id="IPR006140">
    <property type="entry name" value="D-isomer_DH_NAD-bd"/>
</dbReference>
<evidence type="ECO:0000256" key="5">
    <source>
        <dbReference type="ARBA" id="ARBA00013143"/>
    </source>
</evidence>
<evidence type="ECO:0000313" key="13">
    <source>
        <dbReference type="Proteomes" id="UP000886819"/>
    </source>
</evidence>
<dbReference type="Pfam" id="PF02826">
    <property type="entry name" value="2-Hacid_dh_C"/>
    <property type="match status" value="1"/>
</dbReference>
<evidence type="ECO:0000256" key="7">
    <source>
        <dbReference type="ARBA" id="ARBA00030455"/>
    </source>
</evidence>
<comment type="caution">
    <text evidence="12">The sequence shown here is derived from an EMBL/GenBank/DDBJ whole genome shotgun (WGS) entry which is preliminary data.</text>
</comment>